<dbReference type="OrthoDB" id="10019596at2759"/>
<dbReference type="Proteomes" id="UP000694866">
    <property type="component" value="Unplaced"/>
</dbReference>
<evidence type="ECO:0000256" key="1">
    <source>
        <dbReference type="SAM" id="MobiDB-lite"/>
    </source>
</evidence>
<proteinExistence type="predicted"/>
<evidence type="ECO:0000313" key="3">
    <source>
        <dbReference type="RefSeq" id="XP_011297890.1"/>
    </source>
</evidence>
<gene>
    <name evidence="3" type="primary">LOC105263394</name>
</gene>
<protein>
    <submittedName>
        <fullName evidence="3">Uncharacterized protein isoform X2</fullName>
    </submittedName>
</protein>
<feature type="region of interest" description="Disordered" evidence="1">
    <location>
        <begin position="1"/>
        <end position="31"/>
    </location>
</feature>
<dbReference type="AlphaFoldDB" id="A0A9R1SVK4"/>
<evidence type="ECO:0000313" key="2">
    <source>
        <dbReference type="Proteomes" id="UP000694866"/>
    </source>
</evidence>
<dbReference type="GeneID" id="105263394"/>
<feature type="compositionally biased region" description="Basic and acidic residues" evidence="1">
    <location>
        <begin position="10"/>
        <end position="28"/>
    </location>
</feature>
<dbReference type="RefSeq" id="XP_011297890.1">
    <property type="nucleotide sequence ID" value="XM_011299588.1"/>
</dbReference>
<keyword evidence="2" id="KW-1185">Reference proteome</keyword>
<sequence length="123" mass="14209">MERLGSSGQRRQDEGKSMRKAKKNDNEKSFFNGCQRWLKKPRRCTQTQLKKSMRKVPNFVIGTILPEPNDSLVLFPSKSHKDYWRATQGFSPDVNKLEVTMKKPGITRLTHNHPQITSPIENA</sequence>
<name>A0A9R1SVK4_9HYME</name>
<organism evidence="2 3">
    <name type="scientific">Fopius arisanus</name>
    <dbReference type="NCBI Taxonomy" id="64838"/>
    <lineage>
        <taxon>Eukaryota</taxon>
        <taxon>Metazoa</taxon>
        <taxon>Ecdysozoa</taxon>
        <taxon>Arthropoda</taxon>
        <taxon>Hexapoda</taxon>
        <taxon>Insecta</taxon>
        <taxon>Pterygota</taxon>
        <taxon>Neoptera</taxon>
        <taxon>Endopterygota</taxon>
        <taxon>Hymenoptera</taxon>
        <taxon>Apocrita</taxon>
        <taxon>Ichneumonoidea</taxon>
        <taxon>Braconidae</taxon>
        <taxon>Opiinae</taxon>
        <taxon>Fopius</taxon>
    </lineage>
</organism>
<reference evidence="3" key="1">
    <citation type="submission" date="2025-08" db="UniProtKB">
        <authorList>
            <consortium name="RefSeq"/>
        </authorList>
    </citation>
    <scope>IDENTIFICATION</scope>
    <source>
        <strain evidence="3">USDA-PBARC FA_bdor</strain>
        <tissue evidence="3">Whole organism</tissue>
    </source>
</reference>
<accession>A0A9R1SVK4</accession>